<dbReference type="PROSITE" id="PS50084">
    <property type="entry name" value="KH_TYPE_1"/>
    <property type="match status" value="3"/>
</dbReference>
<feature type="domain" description="K Homology" evidence="4">
    <location>
        <begin position="412"/>
        <end position="482"/>
    </location>
</feature>
<dbReference type="Gene3D" id="3.30.1370.10">
    <property type="entry name" value="K Homology domain, type 1"/>
    <property type="match status" value="3"/>
</dbReference>
<sequence length="492" mass="52387">MSDNENNSGSPIDRSKRPRFQDEEWDSDYERDGHEDRHPKRLAVLDPETKAPHFIPSSDDTPNSHAKDASSPEKTSRRKKWEEHDSEDEVEEKIRSEPSSHSQSSNDRQQQQQQQHEDQAETIAIRSLVGTKDAGVIIGRGGKNVSDIRESSNARVTISDIIPGAYERILTVSGPMAAVAKAYALVGEKIISEHAQPEESNAHGEQTIVIKLLVPDSKMGTLIGKGGVVIKSIQDDSGARLNASEEPLPMSTERTVSVQGTPSAVEQAVSRIAKILLDHMDRPSTNFIQYRPIAMHHSGGRGGNSSSSNGSGGNYMNMNMRPSAAAAAAAAAMGYGGMMPIGGMPMNSTSQFYYGGGGGGPGGSSSAAMGGYGGLPHSRQQDYGMGAMSGMGAMGAMGAMGGMSGMPGMAGSSQAQQIFIPNEMVGCIIGKGGSKINEIRQLSGSHIKIADPHGDTNERLVTVTGSPESNQMALYLLYSRLESEKNRMGLRQ</sequence>
<dbReference type="AlphaFoldDB" id="S2IVY0"/>
<dbReference type="GO" id="GO:0003723">
    <property type="term" value="F:RNA binding"/>
    <property type="evidence" value="ECO:0007669"/>
    <property type="project" value="UniProtKB-UniRule"/>
</dbReference>
<dbReference type="EMBL" id="KE124172">
    <property type="protein sequence ID" value="EPB81474.1"/>
    <property type="molecule type" value="Genomic_DNA"/>
</dbReference>
<feature type="compositionally biased region" description="Polar residues" evidence="3">
    <location>
        <begin position="1"/>
        <end position="10"/>
    </location>
</feature>
<accession>S2IVY0</accession>
<evidence type="ECO:0000313" key="6">
    <source>
        <dbReference type="Proteomes" id="UP000014254"/>
    </source>
</evidence>
<dbReference type="InParanoid" id="S2IVY0"/>
<keyword evidence="1" id="KW-0677">Repeat</keyword>
<keyword evidence="2" id="KW-0694">RNA-binding</keyword>
<dbReference type="Pfam" id="PF00013">
    <property type="entry name" value="KH_1"/>
    <property type="match status" value="3"/>
</dbReference>
<feature type="domain" description="K Homology" evidence="4">
    <location>
        <begin position="206"/>
        <end position="277"/>
    </location>
</feature>
<name>S2IVY0_MUCC1</name>
<evidence type="ECO:0000256" key="1">
    <source>
        <dbReference type="ARBA" id="ARBA00022737"/>
    </source>
</evidence>
<dbReference type="OrthoDB" id="442947at2759"/>
<dbReference type="eggNOG" id="KOG2190">
    <property type="taxonomic scope" value="Eukaryota"/>
</dbReference>
<reference evidence="6" key="1">
    <citation type="submission" date="2013-05" db="EMBL/GenBank/DDBJ databases">
        <title>The Genome sequence of Mucor circinelloides f. circinelloides 1006PhL.</title>
        <authorList>
            <consortium name="The Broad Institute Genomics Platform"/>
            <person name="Cuomo C."/>
            <person name="Earl A."/>
            <person name="Findley K."/>
            <person name="Lee S.C."/>
            <person name="Walker B."/>
            <person name="Young S."/>
            <person name="Zeng Q."/>
            <person name="Gargeya S."/>
            <person name="Fitzgerald M."/>
            <person name="Haas B."/>
            <person name="Abouelleil A."/>
            <person name="Allen A.W."/>
            <person name="Alvarado L."/>
            <person name="Arachchi H.M."/>
            <person name="Berlin A.M."/>
            <person name="Chapman S.B."/>
            <person name="Gainer-Dewar J."/>
            <person name="Goldberg J."/>
            <person name="Griggs A."/>
            <person name="Gujja S."/>
            <person name="Hansen M."/>
            <person name="Howarth C."/>
            <person name="Imamovic A."/>
            <person name="Ireland A."/>
            <person name="Larimer J."/>
            <person name="McCowan C."/>
            <person name="Murphy C."/>
            <person name="Pearson M."/>
            <person name="Poon T.W."/>
            <person name="Priest M."/>
            <person name="Roberts A."/>
            <person name="Saif S."/>
            <person name="Shea T."/>
            <person name="Sisk P."/>
            <person name="Sykes S."/>
            <person name="Wortman J."/>
            <person name="Nusbaum C."/>
            <person name="Birren B."/>
        </authorList>
    </citation>
    <scope>NUCLEOTIDE SEQUENCE [LARGE SCALE GENOMIC DNA]</scope>
    <source>
        <strain evidence="6">1006PhL</strain>
    </source>
</reference>
<evidence type="ECO:0000256" key="2">
    <source>
        <dbReference type="PROSITE-ProRule" id="PRU00117"/>
    </source>
</evidence>
<evidence type="ECO:0000259" key="4">
    <source>
        <dbReference type="SMART" id="SM00322"/>
    </source>
</evidence>
<dbReference type="VEuPathDB" id="FungiDB:HMPREF1544_11814"/>
<keyword evidence="6" id="KW-1185">Reference proteome</keyword>
<dbReference type="PANTHER" id="PTHR10288">
    <property type="entry name" value="KH DOMAIN CONTAINING RNA BINDING PROTEIN"/>
    <property type="match status" value="1"/>
</dbReference>
<dbReference type="STRING" id="1220926.S2IVY0"/>
<feature type="domain" description="K Homology" evidence="4">
    <location>
        <begin position="117"/>
        <end position="191"/>
    </location>
</feature>
<dbReference type="InterPro" id="IPR036612">
    <property type="entry name" value="KH_dom_type_1_sf"/>
</dbReference>
<feature type="region of interest" description="Disordered" evidence="3">
    <location>
        <begin position="1"/>
        <end position="119"/>
    </location>
</feature>
<dbReference type="Proteomes" id="UP000014254">
    <property type="component" value="Unassembled WGS sequence"/>
</dbReference>
<feature type="compositionally biased region" description="Basic and acidic residues" evidence="3">
    <location>
        <begin position="13"/>
        <end position="38"/>
    </location>
</feature>
<feature type="compositionally biased region" description="Basic and acidic residues" evidence="3">
    <location>
        <begin position="65"/>
        <end position="83"/>
    </location>
</feature>
<dbReference type="InterPro" id="IPR004088">
    <property type="entry name" value="KH_dom_type_1"/>
</dbReference>
<dbReference type="InterPro" id="IPR004087">
    <property type="entry name" value="KH_dom"/>
</dbReference>
<dbReference type="CDD" id="cd22439">
    <property type="entry name" value="KH-I_PCBP_rpt3"/>
    <property type="match status" value="1"/>
</dbReference>
<dbReference type="SMART" id="SM00322">
    <property type="entry name" value="KH"/>
    <property type="match status" value="3"/>
</dbReference>
<proteinExistence type="predicted"/>
<protein>
    <recommendedName>
        <fullName evidence="4">K Homology domain-containing protein</fullName>
    </recommendedName>
</protein>
<organism evidence="5 6">
    <name type="scientific">Mucor circinelloides f. circinelloides (strain 1006PhL)</name>
    <name type="common">Mucormycosis agent</name>
    <name type="synonym">Calyptromyces circinelloides</name>
    <dbReference type="NCBI Taxonomy" id="1220926"/>
    <lineage>
        <taxon>Eukaryota</taxon>
        <taxon>Fungi</taxon>
        <taxon>Fungi incertae sedis</taxon>
        <taxon>Mucoromycota</taxon>
        <taxon>Mucoromycotina</taxon>
        <taxon>Mucoromycetes</taxon>
        <taxon>Mucorales</taxon>
        <taxon>Mucorineae</taxon>
        <taxon>Mucoraceae</taxon>
        <taxon>Mucor</taxon>
    </lineage>
</organism>
<dbReference type="SUPFAM" id="SSF54791">
    <property type="entry name" value="Eukaryotic type KH-domain (KH-domain type I)"/>
    <property type="match status" value="3"/>
</dbReference>
<evidence type="ECO:0000313" key="5">
    <source>
        <dbReference type="EMBL" id="EPB81474.1"/>
    </source>
</evidence>
<gene>
    <name evidence="5" type="ORF">HMPREF1544_11814</name>
</gene>
<feature type="compositionally biased region" description="Low complexity" evidence="3">
    <location>
        <begin position="99"/>
        <end position="114"/>
    </location>
</feature>
<evidence type="ECO:0000256" key="3">
    <source>
        <dbReference type="SAM" id="MobiDB-lite"/>
    </source>
</evidence>